<sequence length="184" mass="20162">MNPGPGGISKGVGSRRSGSKYCSHSAAVHECREVTEEGDQRLASRVCQNRGRKGRHRVRAIAIQTDVDDTTKSDGIGNCRSYVWHNPRVQGRSRDDNNRHKQESCACETALLTRVLYAENKRGRGREGWALRGGIEEVGCTTRCVSERAGHNMMRGHRDRDPGHDMRVGAAGTTRTGGLGSYTG</sequence>
<evidence type="ECO:0000256" key="1">
    <source>
        <dbReference type="SAM" id="MobiDB-lite"/>
    </source>
</evidence>
<dbReference type="EMBL" id="ML122254">
    <property type="protein sequence ID" value="RPD64340.1"/>
    <property type="molecule type" value="Genomic_DNA"/>
</dbReference>
<feature type="region of interest" description="Disordered" evidence="1">
    <location>
        <begin position="153"/>
        <end position="184"/>
    </location>
</feature>
<feature type="compositionally biased region" description="Gly residues" evidence="1">
    <location>
        <begin position="175"/>
        <end position="184"/>
    </location>
</feature>
<reference evidence="2" key="1">
    <citation type="journal article" date="2018" name="Genome Biol. Evol.">
        <title>Genomics and development of Lentinus tigrinus, a white-rot wood-decaying mushroom with dimorphic fruiting bodies.</title>
        <authorList>
            <person name="Wu B."/>
            <person name="Xu Z."/>
            <person name="Knudson A."/>
            <person name="Carlson A."/>
            <person name="Chen N."/>
            <person name="Kovaka S."/>
            <person name="LaButti K."/>
            <person name="Lipzen A."/>
            <person name="Pennachio C."/>
            <person name="Riley R."/>
            <person name="Schakwitz W."/>
            <person name="Umezawa K."/>
            <person name="Ohm R.A."/>
            <person name="Grigoriev I.V."/>
            <person name="Nagy L.G."/>
            <person name="Gibbons J."/>
            <person name="Hibbett D."/>
        </authorList>
    </citation>
    <scope>NUCLEOTIDE SEQUENCE [LARGE SCALE GENOMIC DNA]</scope>
    <source>
        <strain evidence="2">ALCF2SS1-6</strain>
    </source>
</reference>
<keyword evidence="3" id="KW-1185">Reference proteome</keyword>
<feature type="compositionally biased region" description="Basic and acidic residues" evidence="1">
    <location>
        <begin position="153"/>
        <end position="167"/>
    </location>
</feature>
<proteinExistence type="predicted"/>
<dbReference type="AlphaFoldDB" id="A0A5C2SL22"/>
<evidence type="ECO:0000313" key="2">
    <source>
        <dbReference type="EMBL" id="RPD64340.1"/>
    </source>
</evidence>
<accession>A0A5C2SL22</accession>
<organism evidence="2 3">
    <name type="scientific">Lentinus tigrinus ALCF2SS1-6</name>
    <dbReference type="NCBI Taxonomy" id="1328759"/>
    <lineage>
        <taxon>Eukaryota</taxon>
        <taxon>Fungi</taxon>
        <taxon>Dikarya</taxon>
        <taxon>Basidiomycota</taxon>
        <taxon>Agaricomycotina</taxon>
        <taxon>Agaricomycetes</taxon>
        <taxon>Polyporales</taxon>
        <taxon>Polyporaceae</taxon>
        <taxon>Lentinus</taxon>
    </lineage>
</organism>
<evidence type="ECO:0000313" key="3">
    <source>
        <dbReference type="Proteomes" id="UP000313359"/>
    </source>
</evidence>
<dbReference type="Proteomes" id="UP000313359">
    <property type="component" value="Unassembled WGS sequence"/>
</dbReference>
<protein>
    <submittedName>
        <fullName evidence="2">Uncharacterized protein</fullName>
    </submittedName>
</protein>
<gene>
    <name evidence="2" type="ORF">L227DRAFT_325925</name>
</gene>
<name>A0A5C2SL22_9APHY</name>